<proteinExistence type="predicted"/>
<organism evidence="1 3">
    <name type="scientific">Didymodactylos carnosus</name>
    <dbReference type="NCBI Taxonomy" id="1234261"/>
    <lineage>
        <taxon>Eukaryota</taxon>
        <taxon>Metazoa</taxon>
        <taxon>Spiralia</taxon>
        <taxon>Gnathifera</taxon>
        <taxon>Rotifera</taxon>
        <taxon>Eurotatoria</taxon>
        <taxon>Bdelloidea</taxon>
        <taxon>Philodinida</taxon>
        <taxon>Philodinidae</taxon>
        <taxon>Didymodactylos</taxon>
    </lineage>
</organism>
<dbReference type="EMBL" id="CAJNOQ010017730">
    <property type="protein sequence ID" value="CAF1406150.1"/>
    <property type="molecule type" value="Genomic_DNA"/>
</dbReference>
<gene>
    <name evidence="1" type="ORF">GPM918_LOCUS33388</name>
    <name evidence="2" type="ORF">SRO942_LOCUS34069</name>
</gene>
<dbReference type="EMBL" id="CAJOBC010083149">
    <property type="protein sequence ID" value="CAF4297369.1"/>
    <property type="molecule type" value="Genomic_DNA"/>
</dbReference>
<evidence type="ECO:0000313" key="2">
    <source>
        <dbReference type="EMBL" id="CAF4297369.1"/>
    </source>
</evidence>
<dbReference type="Gene3D" id="3.30.420.10">
    <property type="entry name" value="Ribonuclease H-like superfamily/Ribonuclease H"/>
    <property type="match status" value="1"/>
</dbReference>
<dbReference type="OrthoDB" id="10049726at2759"/>
<keyword evidence="3" id="KW-1185">Reference proteome</keyword>
<sequence>MFRGISQVFASALFGIHQSRISRILHETIDKMSEVFVPKYIGSHVFTNNIIHNHSPEWLKLLLPNAVATVDSTYIYLQKSCNFDNQKKSYCQHKANNLVKMMAMMLLDGKWFDTYGPYYSDGHNNDELIWNTLSDDSLEEYESKDLPVQRQQVHATFSRNDMFIGDRGFARCKGKWNLYTPDSICKGETQLTTGLLQDQKSNNWDDFLPAVIFAYNTGQHFSTKFSPFQLQYGQVPKLPPDQ</sequence>
<dbReference type="InterPro" id="IPR036397">
    <property type="entry name" value="RNaseH_sf"/>
</dbReference>
<dbReference type="AlphaFoldDB" id="A0A815LMC4"/>
<accession>A0A815LMC4</accession>
<evidence type="ECO:0000313" key="1">
    <source>
        <dbReference type="EMBL" id="CAF1406150.1"/>
    </source>
</evidence>
<reference evidence="1" key="1">
    <citation type="submission" date="2021-02" db="EMBL/GenBank/DDBJ databases">
        <authorList>
            <person name="Nowell W R."/>
        </authorList>
    </citation>
    <scope>NUCLEOTIDE SEQUENCE</scope>
</reference>
<protein>
    <recommendedName>
        <fullName evidence="4">DDE Tnp4 domain-containing protein</fullName>
    </recommendedName>
</protein>
<dbReference type="Proteomes" id="UP000663829">
    <property type="component" value="Unassembled WGS sequence"/>
</dbReference>
<evidence type="ECO:0008006" key="4">
    <source>
        <dbReference type="Google" id="ProtNLM"/>
    </source>
</evidence>
<comment type="caution">
    <text evidence="1">The sequence shown here is derived from an EMBL/GenBank/DDBJ whole genome shotgun (WGS) entry which is preliminary data.</text>
</comment>
<dbReference type="Proteomes" id="UP000681722">
    <property type="component" value="Unassembled WGS sequence"/>
</dbReference>
<dbReference type="GO" id="GO:0003676">
    <property type="term" value="F:nucleic acid binding"/>
    <property type="evidence" value="ECO:0007669"/>
    <property type="project" value="InterPro"/>
</dbReference>
<name>A0A815LMC4_9BILA</name>
<evidence type="ECO:0000313" key="3">
    <source>
        <dbReference type="Proteomes" id="UP000663829"/>
    </source>
</evidence>
<feature type="non-terminal residue" evidence="1">
    <location>
        <position position="242"/>
    </location>
</feature>